<keyword evidence="2" id="KW-1185">Reference proteome</keyword>
<proteinExistence type="predicted"/>
<dbReference type="Pfam" id="PF22098">
    <property type="entry name" value="DUF6942"/>
    <property type="match status" value="1"/>
</dbReference>
<evidence type="ECO:0000313" key="2">
    <source>
        <dbReference type="Proteomes" id="UP000827084"/>
    </source>
</evidence>
<dbReference type="EMBL" id="CP080635">
    <property type="protein sequence ID" value="QYX71411.1"/>
    <property type="molecule type" value="Genomic_DNA"/>
</dbReference>
<dbReference type="Proteomes" id="UP000827084">
    <property type="component" value="Chromosome"/>
</dbReference>
<dbReference type="GeneID" id="67443879"/>
<protein>
    <submittedName>
        <fullName evidence="1">Uncharacterized protein</fullName>
    </submittedName>
</protein>
<sequence length="169" mass="19243">MIIGNPHAKFAFYLPTAPIIPDDWHYAQVDAITSLTTLNGNHWRKIFTIMAKICVTDTDWRAYRDHILLKQQEMLIIGGKTLVPNASIHLICGHVAAANLGITHKEITRPTRPVDLQHKRIDSIVTIPYVTPAITHCLLTPYLDYRQYPNALIELTRQQLLTREPSNQS</sequence>
<gene>
    <name evidence="1" type="ORF">K3G22_11425</name>
</gene>
<accession>A0ABX8X7D1</accession>
<dbReference type="InterPro" id="IPR054222">
    <property type="entry name" value="DUF6942"/>
</dbReference>
<dbReference type="RefSeq" id="WP_025007741.1">
    <property type="nucleotide sequence ID" value="NZ_BMPK01000005.1"/>
</dbReference>
<reference evidence="1 2" key="1">
    <citation type="submission" date="2021-08" db="EMBL/GenBank/DDBJ databases">
        <title>Shewanella putrefaciens YZ-J, complete genome.</title>
        <authorList>
            <person name="Yi Z."/>
        </authorList>
    </citation>
    <scope>NUCLEOTIDE SEQUENCE [LARGE SCALE GENOMIC DNA]</scope>
    <source>
        <strain evidence="1 2">YZ-J</strain>
    </source>
</reference>
<name>A0ABX8X7D1_SHEPU</name>
<organism evidence="1 2">
    <name type="scientific">Shewanella putrefaciens</name>
    <name type="common">Pseudomonas putrefaciens</name>
    <dbReference type="NCBI Taxonomy" id="24"/>
    <lineage>
        <taxon>Bacteria</taxon>
        <taxon>Pseudomonadati</taxon>
        <taxon>Pseudomonadota</taxon>
        <taxon>Gammaproteobacteria</taxon>
        <taxon>Alteromonadales</taxon>
        <taxon>Shewanellaceae</taxon>
        <taxon>Shewanella</taxon>
    </lineage>
</organism>
<evidence type="ECO:0000313" key="1">
    <source>
        <dbReference type="EMBL" id="QYX71411.1"/>
    </source>
</evidence>